<protein>
    <submittedName>
        <fullName evidence="2">Uncharacterized protein</fullName>
    </submittedName>
</protein>
<dbReference type="Proteomes" id="UP000679848">
    <property type="component" value="Chromosome"/>
</dbReference>
<feature type="transmembrane region" description="Helical" evidence="1">
    <location>
        <begin position="61"/>
        <end position="80"/>
    </location>
</feature>
<evidence type="ECO:0000313" key="3">
    <source>
        <dbReference type="Proteomes" id="UP000679848"/>
    </source>
</evidence>
<keyword evidence="1" id="KW-0812">Transmembrane</keyword>
<dbReference type="RefSeq" id="WP_187030503.1">
    <property type="nucleotide sequence ID" value="NZ_AP023420.1"/>
</dbReference>
<evidence type="ECO:0000256" key="1">
    <source>
        <dbReference type="SAM" id="Phobius"/>
    </source>
</evidence>
<accession>A0A810QG73</accession>
<reference evidence="2" key="1">
    <citation type="submission" date="2020-09" db="EMBL/GenBank/DDBJ databases">
        <title>New species isolated from human feces.</title>
        <authorList>
            <person name="Kitahara M."/>
            <person name="Shigeno Y."/>
            <person name="Shime M."/>
            <person name="Matsumoto Y."/>
            <person name="Nakamura S."/>
            <person name="Motooka D."/>
            <person name="Fukuoka S."/>
            <person name="Nishikawa H."/>
            <person name="Benno Y."/>
        </authorList>
    </citation>
    <scope>NUCLEOTIDE SEQUENCE</scope>
    <source>
        <strain evidence="2">MM59</strain>
    </source>
</reference>
<dbReference type="AlphaFoldDB" id="A0A810QG73"/>
<dbReference type="EMBL" id="AP023420">
    <property type="protein sequence ID" value="BCK85197.1"/>
    <property type="molecule type" value="Genomic_DNA"/>
</dbReference>
<keyword evidence="3" id="KW-1185">Reference proteome</keyword>
<gene>
    <name evidence="2" type="ORF">MM59RIKEN_25160</name>
</gene>
<evidence type="ECO:0000313" key="2">
    <source>
        <dbReference type="EMBL" id="BCK85197.1"/>
    </source>
</evidence>
<dbReference type="KEGG" id="pfaa:MM59RIKEN_25160"/>
<proteinExistence type="predicted"/>
<organism evidence="2 3">
    <name type="scientific">Pusillibacter faecalis</name>
    <dbReference type="NCBI Taxonomy" id="2714358"/>
    <lineage>
        <taxon>Bacteria</taxon>
        <taxon>Bacillati</taxon>
        <taxon>Bacillota</taxon>
        <taxon>Clostridia</taxon>
        <taxon>Eubacteriales</taxon>
        <taxon>Oscillospiraceae</taxon>
        <taxon>Pusillibacter</taxon>
    </lineage>
</organism>
<keyword evidence="1" id="KW-1133">Transmembrane helix</keyword>
<feature type="transmembrane region" description="Helical" evidence="1">
    <location>
        <begin position="32"/>
        <end position="55"/>
    </location>
</feature>
<keyword evidence="1" id="KW-0472">Membrane</keyword>
<sequence>MLDDLLEWVLGVILEGASEAAGSQRFPMPVRVLLAGILLVFYFGIAGLLFGVGIVSESTGLVILGTTFFVGFAVLCAHKIRHRRKHR</sequence>
<name>A0A810QG73_9FIRM</name>